<feature type="domain" description="RING-type" evidence="5">
    <location>
        <begin position="159"/>
        <end position="202"/>
    </location>
</feature>
<dbReference type="SUPFAM" id="SSF57850">
    <property type="entry name" value="RING/U-box"/>
    <property type="match status" value="2"/>
</dbReference>
<dbReference type="Proteomes" id="UP000026961">
    <property type="component" value="Chromosome 4"/>
</dbReference>
<dbReference type="AlphaFoldDB" id="A0A0D9ZME6"/>
<protein>
    <recommendedName>
        <fullName evidence="5">RING-type domain-containing protein</fullName>
    </recommendedName>
</protein>
<keyword evidence="1" id="KW-0479">Metal-binding</keyword>
<dbReference type="HOGENOM" id="CLU_1566904_0_0_1"/>
<dbReference type="EnsemblPlants" id="OGLUM04G16770.1">
    <property type="protein sequence ID" value="OGLUM04G16770.1"/>
    <property type="gene ID" value="OGLUM04G16770"/>
</dbReference>
<dbReference type="Gramene" id="OGLUM04G16770.1">
    <property type="protein sequence ID" value="OGLUM04G16770.1"/>
    <property type="gene ID" value="OGLUM04G16770"/>
</dbReference>
<proteinExistence type="predicted"/>
<evidence type="ECO:0000313" key="6">
    <source>
        <dbReference type="EnsemblPlants" id="OGLUM04G16770.1"/>
    </source>
</evidence>
<dbReference type="PROSITE" id="PS50089">
    <property type="entry name" value="ZF_RING_2"/>
    <property type="match status" value="2"/>
</dbReference>
<dbReference type="CDD" id="cd16448">
    <property type="entry name" value="RING-H2"/>
    <property type="match status" value="2"/>
</dbReference>
<dbReference type="SMART" id="SM00184">
    <property type="entry name" value="RING"/>
    <property type="match status" value="2"/>
</dbReference>
<dbReference type="GO" id="GO:0061630">
    <property type="term" value="F:ubiquitin protein ligase activity"/>
    <property type="evidence" value="ECO:0007669"/>
    <property type="project" value="TreeGrafter"/>
</dbReference>
<feature type="domain" description="RING-type" evidence="5">
    <location>
        <begin position="71"/>
        <end position="115"/>
    </location>
</feature>
<dbReference type="Pfam" id="PF13445">
    <property type="entry name" value="zf-RING_UBOX"/>
    <property type="match status" value="1"/>
</dbReference>
<dbReference type="Pfam" id="PF13639">
    <property type="entry name" value="zf-RING_2"/>
    <property type="match status" value="1"/>
</dbReference>
<evidence type="ECO:0000256" key="1">
    <source>
        <dbReference type="ARBA" id="ARBA00022723"/>
    </source>
</evidence>
<keyword evidence="2 4" id="KW-0863">Zinc-finger</keyword>
<dbReference type="InterPro" id="IPR001841">
    <property type="entry name" value="Znf_RING"/>
</dbReference>
<dbReference type="PANTHER" id="PTHR45969">
    <property type="entry name" value="RING ZINC FINGER PROTEIN-RELATED"/>
    <property type="match status" value="1"/>
</dbReference>
<reference evidence="6" key="2">
    <citation type="submission" date="2018-05" db="EMBL/GenBank/DDBJ databases">
        <title>OgluRS3 (Oryza glumaepatula Reference Sequence Version 3).</title>
        <authorList>
            <person name="Zhang J."/>
            <person name="Kudrna D."/>
            <person name="Lee S."/>
            <person name="Talag J."/>
            <person name="Welchert J."/>
            <person name="Wing R.A."/>
        </authorList>
    </citation>
    <scope>NUCLEOTIDE SEQUENCE [LARGE SCALE GENOMIC DNA]</scope>
</reference>
<dbReference type="STRING" id="40148.A0A0D9ZME6"/>
<dbReference type="InterPro" id="IPR013083">
    <property type="entry name" value="Znf_RING/FYVE/PHD"/>
</dbReference>
<dbReference type="InterPro" id="IPR027370">
    <property type="entry name" value="Znf-RING_euk"/>
</dbReference>
<evidence type="ECO:0000259" key="5">
    <source>
        <dbReference type="PROSITE" id="PS50089"/>
    </source>
</evidence>
<organism evidence="6">
    <name type="scientific">Oryza glumipatula</name>
    <dbReference type="NCBI Taxonomy" id="40148"/>
    <lineage>
        <taxon>Eukaryota</taxon>
        <taxon>Viridiplantae</taxon>
        <taxon>Streptophyta</taxon>
        <taxon>Embryophyta</taxon>
        <taxon>Tracheophyta</taxon>
        <taxon>Spermatophyta</taxon>
        <taxon>Magnoliopsida</taxon>
        <taxon>Liliopsida</taxon>
        <taxon>Poales</taxon>
        <taxon>Poaceae</taxon>
        <taxon>BOP clade</taxon>
        <taxon>Oryzoideae</taxon>
        <taxon>Oryzeae</taxon>
        <taxon>Oryzinae</taxon>
        <taxon>Oryza</taxon>
    </lineage>
</organism>
<dbReference type="PANTHER" id="PTHR45969:SF11">
    <property type="entry name" value="RING_U-BOX SUPERFAMILY PROTEIN"/>
    <property type="match status" value="1"/>
</dbReference>
<reference evidence="6" key="1">
    <citation type="submission" date="2015-04" db="UniProtKB">
        <authorList>
            <consortium name="EnsemblPlants"/>
        </authorList>
    </citation>
    <scope>IDENTIFICATION</scope>
</reference>
<name>A0A0D9ZME6_9ORYZ</name>
<dbReference type="GO" id="GO:0016567">
    <property type="term" value="P:protein ubiquitination"/>
    <property type="evidence" value="ECO:0007669"/>
    <property type="project" value="TreeGrafter"/>
</dbReference>
<evidence type="ECO:0000256" key="3">
    <source>
        <dbReference type="ARBA" id="ARBA00022833"/>
    </source>
</evidence>
<keyword evidence="3" id="KW-0862">Zinc</keyword>
<evidence type="ECO:0000256" key="2">
    <source>
        <dbReference type="ARBA" id="ARBA00022771"/>
    </source>
</evidence>
<accession>A0A0D9ZME6</accession>
<evidence type="ECO:0000313" key="7">
    <source>
        <dbReference type="Proteomes" id="UP000026961"/>
    </source>
</evidence>
<dbReference type="GO" id="GO:0008270">
    <property type="term" value="F:zinc ion binding"/>
    <property type="evidence" value="ECO:0007669"/>
    <property type="project" value="UniProtKB-KW"/>
</dbReference>
<sequence length="210" mass="24089">MDLVGAMASLVFLHLLRAGWRMWTVAGWRMWTAAGWPYLAAGWETLGMWYRRRIWTLGGVTTLDQALRPACAECKEKMMAGAVVRKLSCDHVFHKACIDERLRDREHGMRCRLCNRVAGWVLPWNASPANLTDHNAQRFQHIRARGGVRTLNRALNDECPICQHMMVAGDDVRTLSCGHDFHEDSDIAKWLRDNKNACPVCRQINHPVQR</sequence>
<dbReference type="Gene3D" id="3.30.40.10">
    <property type="entry name" value="Zinc/RING finger domain, C3HC4 (zinc finger)"/>
    <property type="match status" value="2"/>
</dbReference>
<keyword evidence="7" id="KW-1185">Reference proteome</keyword>
<evidence type="ECO:0000256" key="4">
    <source>
        <dbReference type="PROSITE-ProRule" id="PRU00175"/>
    </source>
</evidence>